<evidence type="ECO:0000313" key="1">
    <source>
        <dbReference type="EMBL" id="KAI4864242.1"/>
    </source>
</evidence>
<gene>
    <name evidence="1" type="ORF">F4820DRAFT_339839</name>
</gene>
<sequence>MADQQAEHIVHTVTSELRARDVSIRTQTITWPASTFTTTWTLGSSSDPTESPVTVAPASDSTSAGQSVGPILSGVVVFIVLVLVAWVCCRRNRSNGRSRRSSRRHGSTYTSKGGSSSSPSSNGSSRNDASVGSAASEAAENQWDHAEQMPEAPMPDIPPPVAGGWPGQQPDPGIRMGPALGQGMGFPPGRGGPQPMMGRGGPPFVGRGGPPPMMGRGGPPPGALQ</sequence>
<dbReference type="Proteomes" id="UP001497700">
    <property type="component" value="Unassembled WGS sequence"/>
</dbReference>
<dbReference type="EMBL" id="MU393489">
    <property type="protein sequence ID" value="KAI4864242.1"/>
    <property type="molecule type" value="Genomic_DNA"/>
</dbReference>
<comment type="caution">
    <text evidence="1">The sequence shown here is derived from an EMBL/GenBank/DDBJ whole genome shotgun (WGS) entry which is preliminary data.</text>
</comment>
<name>A0ACB9YZ08_9PEZI</name>
<reference evidence="1 2" key="1">
    <citation type="journal article" date="2022" name="New Phytol.">
        <title>Ecological generalism drives hyperdiversity of secondary metabolite gene clusters in xylarialean endophytes.</title>
        <authorList>
            <person name="Franco M.E.E."/>
            <person name="Wisecaver J.H."/>
            <person name="Arnold A.E."/>
            <person name="Ju Y.M."/>
            <person name="Slot J.C."/>
            <person name="Ahrendt S."/>
            <person name="Moore L.P."/>
            <person name="Eastman K.E."/>
            <person name="Scott K."/>
            <person name="Konkel Z."/>
            <person name="Mondo S.J."/>
            <person name="Kuo A."/>
            <person name="Hayes R.D."/>
            <person name="Haridas S."/>
            <person name="Andreopoulos B."/>
            <person name="Riley R."/>
            <person name="LaButti K."/>
            <person name="Pangilinan J."/>
            <person name="Lipzen A."/>
            <person name="Amirebrahimi M."/>
            <person name="Yan J."/>
            <person name="Adam C."/>
            <person name="Keymanesh K."/>
            <person name="Ng V."/>
            <person name="Louie K."/>
            <person name="Northen T."/>
            <person name="Drula E."/>
            <person name="Henrissat B."/>
            <person name="Hsieh H.M."/>
            <person name="Youens-Clark K."/>
            <person name="Lutzoni F."/>
            <person name="Miadlikowska J."/>
            <person name="Eastwood D.C."/>
            <person name="Hamelin R.C."/>
            <person name="Grigoriev I.V."/>
            <person name="U'Ren J.M."/>
        </authorList>
    </citation>
    <scope>NUCLEOTIDE SEQUENCE [LARGE SCALE GENOMIC DNA]</scope>
    <source>
        <strain evidence="1 2">CBS 119005</strain>
    </source>
</reference>
<accession>A0ACB9YZ08</accession>
<proteinExistence type="predicted"/>
<protein>
    <submittedName>
        <fullName evidence="1">Uncharacterized protein</fullName>
    </submittedName>
</protein>
<evidence type="ECO:0000313" key="2">
    <source>
        <dbReference type="Proteomes" id="UP001497700"/>
    </source>
</evidence>
<organism evidence="1 2">
    <name type="scientific">Hypoxylon rubiginosum</name>
    <dbReference type="NCBI Taxonomy" id="110542"/>
    <lineage>
        <taxon>Eukaryota</taxon>
        <taxon>Fungi</taxon>
        <taxon>Dikarya</taxon>
        <taxon>Ascomycota</taxon>
        <taxon>Pezizomycotina</taxon>
        <taxon>Sordariomycetes</taxon>
        <taxon>Xylariomycetidae</taxon>
        <taxon>Xylariales</taxon>
        <taxon>Hypoxylaceae</taxon>
        <taxon>Hypoxylon</taxon>
    </lineage>
</organism>
<keyword evidence="2" id="KW-1185">Reference proteome</keyword>